<accession>A0ACC0BWV5</accession>
<dbReference type="EMBL" id="CM044702">
    <property type="protein sequence ID" value="KAI5677058.1"/>
    <property type="molecule type" value="Genomic_DNA"/>
</dbReference>
<proteinExistence type="predicted"/>
<sequence>MYLIVTRYLRSRTSDRRPYVTLGCERRGANKSKKKPVVDDEEEEEVQVKRRGPYGTKKCGCPFKLKGEQMAMCENWQLFVHNERHNHAIGVYSNGHAQAAKLTEEQLIQIEQFRKRHVPPRNILRFFREQNVGCAVTSQKIYNVVAKIKKNRMQGNREYSNMLSDIVVAHPTSIEMLRTWPYVQHATVGSGRDDPNW</sequence>
<organism evidence="1 2">
    <name type="scientific">Catharanthus roseus</name>
    <name type="common">Madagascar periwinkle</name>
    <name type="synonym">Vinca rosea</name>
    <dbReference type="NCBI Taxonomy" id="4058"/>
    <lineage>
        <taxon>Eukaryota</taxon>
        <taxon>Viridiplantae</taxon>
        <taxon>Streptophyta</taxon>
        <taxon>Embryophyta</taxon>
        <taxon>Tracheophyta</taxon>
        <taxon>Spermatophyta</taxon>
        <taxon>Magnoliopsida</taxon>
        <taxon>eudicotyledons</taxon>
        <taxon>Gunneridae</taxon>
        <taxon>Pentapetalae</taxon>
        <taxon>asterids</taxon>
        <taxon>lamiids</taxon>
        <taxon>Gentianales</taxon>
        <taxon>Apocynaceae</taxon>
        <taxon>Rauvolfioideae</taxon>
        <taxon>Vinceae</taxon>
        <taxon>Catharanthinae</taxon>
        <taxon>Catharanthus</taxon>
    </lineage>
</organism>
<gene>
    <name evidence="1" type="ORF">M9H77_08008</name>
</gene>
<keyword evidence="2" id="KW-1185">Reference proteome</keyword>
<name>A0ACC0BWV5_CATRO</name>
<comment type="caution">
    <text evidence="1">The sequence shown here is derived from an EMBL/GenBank/DDBJ whole genome shotgun (WGS) entry which is preliminary data.</text>
</comment>
<evidence type="ECO:0000313" key="1">
    <source>
        <dbReference type="EMBL" id="KAI5677058.1"/>
    </source>
</evidence>
<protein>
    <submittedName>
        <fullName evidence="1">Uncharacterized protein</fullName>
    </submittedName>
</protein>
<evidence type="ECO:0000313" key="2">
    <source>
        <dbReference type="Proteomes" id="UP001060085"/>
    </source>
</evidence>
<dbReference type="Proteomes" id="UP001060085">
    <property type="component" value="Linkage Group LG02"/>
</dbReference>
<reference evidence="2" key="1">
    <citation type="journal article" date="2023" name="Nat. Plants">
        <title>Single-cell RNA sequencing provides a high-resolution roadmap for understanding the multicellular compartmentation of specialized metabolism.</title>
        <authorList>
            <person name="Sun S."/>
            <person name="Shen X."/>
            <person name="Li Y."/>
            <person name="Li Y."/>
            <person name="Wang S."/>
            <person name="Li R."/>
            <person name="Zhang H."/>
            <person name="Shen G."/>
            <person name="Guo B."/>
            <person name="Wei J."/>
            <person name="Xu J."/>
            <person name="St-Pierre B."/>
            <person name="Chen S."/>
            <person name="Sun C."/>
        </authorList>
    </citation>
    <scope>NUCLEOTIDE SEQUENCE [LARGE SCALE GENOMIC DNA]</scope>
</reference>